<name>A0A840Q535_9PSEU</name>
<gene>
    <name evidence="5" type="ORF">BJ970_003120</name>
</gene>
<dbReference type="Proteomes" id="UP000584374">
    <property type="component" value="Unassembled WGS sequence"/>
</dbReference>
<keyword evidence="6" id="KW-1185">Reference proteome</keyword>
<evidence type="ECO:0000256" key="3">
    <source>
        <dbReference type="ARBA" id="ARBA00022490"/>
    </source>
</evidence>
<comment type="subcellular location">
    <subcellularLocation>
        <location evidence="1">Cytoplasm</location>
    </subcellularLocation>
</comment>
<dbReference type="InterPro" id="IPR025734">
    <property type="entry name" value="EspG"/>
</dbReference>
<comment type="similarity">
    <text evidence="2">Belongs to the EspG family.</text>
</comment>
<keyword evidence="3" id="KW-0963">Cytoplasm</keyword>
<evidence type="ECO:0000256" key="1">
    <source>
        <dbReference type="ARBA" id="ARBA00004496"/>
    </source>
</evidence>
<evidence type="ECO:0000256" key="4">
    <source>
        <dbReference type="ARBA" id="ARBA00023186"/>
    </source>
</evidence>
<evidence type="ECO:0000313" key="6">
    <source>
        <dbReference type="Proteomes" id="UP000584374"/>
    </source>
</evidence>
<dbReference type="AlphaFoldDB" id="A0A840Q535"/>
<evidence type="ECO:0000256" key="2">
    <source>
        <dbReference type="ARBA" id="ARBA00006411"/>
    </source>
</evidence>
<sequence>MLDSFTLSLVAADILGEDLAVNLRRAPFEIPHSGATLDERARLRKDVWAELEERRLADRGRAEPEVEQALNLLHGPEIDIAVTSYDRESDEVYRARVAVAGRAGVVAIQEESGLRIEFIDFRGLARVCVELLPEVAAGKLEGGTIFAEGETKLERDDAEPDSWMASATPTWSGGGNELRKVQNIMALPVRRIGYFVVSGRDGDGRLVRLPAVGWRDTEDGRYSVTTRRNNDGEDWNTFTPADKPRLARYLDEQIDNFRADR</sequence>
<protein>
    <recommendedName>
        <fullName evidence="7">ESAT-6 protein secretion system EspG family protein</fullName>
    </recommendedName>
</protein>
<keyword evidence="4" id="KW-0143">Chaperone</keyword>
<dbReference type="Pfam" id="PF14011">
    <property type="entry name" value="ESX-1_EspG"/>
    <property type="match status" value="1"/>
</dbReference>
<reference evidence="5 6" key="1">
    <citation type="submission" date="2020-08" db="EMBL/GenBank/DDBJ databases">
        <title>Sequencing the genomes of 1000 actinobacteria strains.</title>
        <authorList>
            <person name="Klenk H.-P."/>
        </authorList>
    </citation>
    <scope>NUCLEOTIDE SEQUENCE [LARGE SCALE GENOMIC DNA]</scope>
    <source>
        <strain evidence="5 6">DSM 45584</strain>
    </source>
</reference>
<evidence type="ECO:0008006" key="7">
    <source>
        <dbReference type="Google" id="ProtNLM"/>
    </source>
</evidence>
<dbReference type="EMBL" id="JACHIW010000001">
    <property type="protein sequence ID" value="MBB5155586.1"/>
    <property type="molecule type" value="Genomic_DNA"/>
</dbReference>
<organism evidence="5 6">
    <name type="scientific">Saccharopolyspora phatthalungensis</name>
    <dbReference type="NCBI Taxonomy" id="664693"/>
    <lineage>
        <taxon>Bacteria</taxon>
        <taxon>Bacillati</taxon>
        <taxon>Actinomycetota</taxon>
        <taxon>Actinomycetes</taxon>
        <taxon>Pseudonocardiales</taxon>
        <taxon>Pseudonocardiaceae</taxon>
        <taxon>Saccharopolyspora</taxon>
    </lineage>
</organism>
<comment type="caution">
    <text evidence="5">The sequence shown here is derived from an EMBL/GenBank/DDBJ whole genome shotgun (WGS) entry which is preliminary data.</text>
</comment>
<accession>A0A840Q535</accession>
<proteinExistence type="inferred from homology"/>
<evidence type="ECO:0000313" key="5">
    <source>
        <dbReference type="EMBL" id="MBB5155586.1"/>
    </source>
</evidence>